<dbReference type="EMBL" id="CP001037">
    <property type="protein sequence ID" value="ACC78907.1"/>
    <property type="molecule type" value="Genomic_DNA"/>
</dbReference>
<proteinExistence type="predicted"/>
<protein>
    <recommendedName>
        <fullName evidence="4">PEP-CTERM sorting domain-containing protein</fullName>
    </recommendedName>
</protein>
<evidence type="ECO:0008006" key="4">
    <source>
        <dbReference type="Google" id="ProtNLM"/>
    </source>
</evidence>
<gene>
    <name evidence="2" type="ordered locus">Npun_R0106</name>
</gene>
<keyword evidence="1" id="KW-0732">Signal</keyword>
<evidence type="ECO:0000313" key="2">
    <source>
        <dbReference type="EMBL" id="ACC78907.1"/>
    </source>
</evidence>
<dbReference type="HOGENOM" id="CLU_1022455_0_0_3"/>
<reference evidence="2 3" key="2">
    <citation type="journal article" date="2013" name="Plant Physiol.">
        <title>A Nostoc punctiforme Sugar Transporter Necessary to Establish a Cyanobacterium-Plant Symbiosis.</title>
        <authorList>
            <person name="Ekman M."/>
            <person name="Picossi S."/>
            <person name="Campbell E.L."/>
            <person name="Meeks J.C."/>
            <person name="Flores E."/>
        </authorList>
    </citation>
    <scope>NUCLEOTIDE SEQUENCE [LARGE SCALE GENOMIC DNA]</scope>
    <source>
        <strain evidence="3">ATCC 29133 / PCC 73102</strain>
    </source>
</reference>
<dbReference type="KEGG" id="npu:Npun_R0106"/>
<dbReference type="AlphaFoldDB" id="B2J3H7"/>
<organism evidence="2 3">
    <name type="scientific">Nostoc punctiforme (strain ATCC 29133 / PCC 73102)</name>
    <dbReference type="NCBI Taxonomy" id="63737"/>
    <lineage>
        <taxon>Bacteria</taxon>
        <taxon>Bacillati</taxon>
        <taxon>Cyanobacteriota</taxon>
        <taxon>Cyanophyceae</taxon>
        <taxon>Nostocales</taxon>
        <taxon>Nostocaceae</taxon>
        <taxon>Nostoc</taxon>
    </lineage>
</organism>
<dbReference type="eggNOG" id="COG3511">
    <property type="taxonomic scope" value="Bacteria"/>
</dbReference>
<dbReference type="STRING" id="63737.Npun_R0106"/>
<name>B2J3H7_NOSP7</name>
<dbReference type="RefSeq" id="WP_012406936.1">
    <property type="nucleotide sequence ID" value="NC_010628.1"/>
</dbReference>
<feature type="signal peptide" evidence="1">
    <location>
        <begin position="1"/>
        <end position="37"/>
    </location>
</feature>
<evidence type="ECO:0000256" key="1">
    <source>
        <dbReference type="SAM" id="SignalP"/>
    </source>
</evidence>
<dbReference type="NCBIfam" id="TIGR02595">
    <property type="entry name" value="PEP_CTERM"/>
    <property type="match status" value="1"/>
</dbReference>
<keyword evidence="3" id="KW-1185">Reference proteome</keyword>
<dbReference type="Proteomes" id="UP000001191">
    <property type="component" value="Chromosome"/>
</dbReference>
<dbReference type="EnsemblBacteria" id="ACC78907">
    <property type="protein sequence ID" value="ACC78907"/>
    <property type="gene ID" value="Npun_R0106"/>
</dbReference>
<accession>B2J3H7</accession>
<reference evidence="3" key="1">
    <citation type="submission" date="2008-04" db="EMBL/GenBank/DDBJ databases">
        <title>Complete sequence of chromosome of Nostoc punctiforme ATCC 29133.</title>
        <authorList>
            <consortium name="US DOE Joint Genome Institute"/>
            <person name="Copeland A."/>
            <person name="Lucas S."/>
            <person name="Lapidus A."/>
            <person name="Glavina del Rio T."/>
            <person name="Dalin E."/>
            <person name="Tice H."/>
            <person name="Pitluck S."/>
            <person name="Chain P."/>
            <person name="Malfatti S."/>
            <person name="Shin M."/>
            <person name="Vergez L."/>
            <person name="Schmutz J."/>
            <person name="Larimer F."/>
            <person name="Land M."/>
            <person name="Hauser L."/>
            <person name="Kyrpides N."/>
            <person name="Kim E."/>
            <person name="Meeks J.C."/>
            <person name="Elhai J."/>
            <person name="Campbell E.L."/>
            <person name="Thiel T."/>
            <person name="Longmire J."/>
            <person name="Potts M."/>
            <person name="Atlas R."/>
        </authorList>
    </citation>
    <scope>NUCLEOTIDE SEQUENCE [LARGE SCALE GENOMIC DNA]</scope>
    <source>
        <strain evidence="3">ATCC 29133 / PCC 73102</strain>
    </source>
</reference>
<dbReference type="InterPro" id="IPR013424">
    <property type="entry name" value="Ice-binding_C"/>
</dbReference>
<sequence>MKKVEIFPFFSQKISKFSLAVITGISSSILLANPIHAATLGQNLIINGDAEQGQGDPIGNAVGTDIPFIPNWITTDSFSVLQYGATGFEFTNPLGNVVAVSGLPDANSLGPSVRGKNLFFGGADRGSSSASQLIDITDLASVIDAGQGAYDLSAWLGGYDTDLDNVKFSLNFLNQDGQSLDTTFINSPAPDKRNNTTGLLFKSTKGFVPVGARQINVVLNVNYVRGRVNDGYADNLSLAITKVPEPSSSGLLLIVFSFFMLFKLPKSSKLLP</sequence>
<feature type="chain" id="PRO_5002777602" description="PEP-CTERM sorting domain-containing protein" evidence="1">
    <location>
        <begin position="38"/>
        <end position="272"/>
    </location>
</feature>
<evidence type="ECO:0000313" key="3">
    <source>
        <dbReference type="Proteomes" id="UP000001191"/>
    </source>
</evidence>